<evidence type="ECO:0000259" key="2">
    <source>
        <dbReference type="Pfam" id="PF16344"/>
    </source>
</evidence>
<dbReference type="PANTHER" id="PTHR30273:SF2">
    <property type="entry name" value="PROTEIN FECR"/>
    <property type="match status" value="1"/>
</dbReference>
<comment type="caution">
    <text evidence="3">The sequence shown here is derived from an EMBL/GenBank/DDBJ whole genome shotgun (WGS) entry which is preliminary data.</text>
</comment>
<dbReference type="InterPro" id="IPR006860">
    <property type="entry name" value="FecR"/>
</dbReference>
<protein>
    <submittedName>
        <fullName evidence="3">FecR domain-containing protein</fullName>
    </submittedName>
</protein>
<organism evidence="3 4">
    <name type="scientific">Chitinophaga qingshengii</name>
    <dbReference type="NCBI Taxonomy" id="1569794"/>
    <lineage>
        <taxon>Bacteria</taxon>
        <taxon>Pseudomonadati</taxon>
        <taxon>Bacteroidota</taxon>
        <taxon>Chitinophagia</taxon>
        <taxon>Chitinophagales</taxon>
        <taxon>Chitinophagaceae</taxon>
        <taxon>Chitinophaga</taxon>
    </lineage>
</organism>
<dbReference type="InterPro" id="IPR032508">
    <property type="entry name" value="FecR_C"/>
</dbReference>
<dbReference type="InterPro" id="IPR012373">
    <property type="entry name" value="Ferrdict_sens_TM"/>
</dbReference>
<dbReference type="Pfam" id="PF16344">
    <property type="entry name" value="FecR_C"/>
    <property type="match status" value="1"/>
</dbReference>
<dbReference type="Pfam" id="PF04773">
    <property type="entry name" value="FecR"/>
    <property type="match status" value="1"/>
</dbReference>
<keyword evidence="4" id="KW-1185">Reference proteome</keyword>
<dbReference type="Gene3D" id="3.55.50.30">
    <property type="match status" value="1"/>
</dbReference>
<evidence type="ECO:0000259" key="1">
    <source>
        <dbReference type="Pfam" id="PF04773"/>
    </source>
</evidence>
<dbReference type="Proteomes" id="UP000659124">
    <property type="component" value="Unassembled WGS sequence"/>
</dbReference>
<evidence type="ECO:0000313" key="4">
    <source>
        <dbReference type="Proteomes" id="UP000659124"/>
    </source>
</evidence>
<feature type="domain" description="Protein FecR C-terminal" evidence="2">
    <location>
        <begin position="325"/>
        <end position="391"/>
    </location>
</feature>
<feature type="domain" description="FecR protein" evidence="1">
    <location>
        <begin position="188"/>
        <end position="283"/>
    </location>
</feature>
<proteinExistence type="predicted"/>
<accession>A0ABR7TM66</accession>
<sequence length="393" mass="42850">MMITPEILQRLLDEYAMGTISPEDRQQLLAILRDPQWADEVAGMLQRDLETGRYDVVAAELPEVQQRIRQRLSGLTTSAPAPRGIFALGWRKVAAAVILVAGLSTAVVYLTRSGKQPATKQPAAVAVNIGPGGNKAMLTLSDGSTVPLDQASDGLIAQQGNTQVVKLANGRLAYQPQGGADTAMRWNTISTPRGGEYQVTLPDGTKAWLNAASSITFPAAFAQHERPIKVTGEVYLEVAQVARQPFMVTARNVTVNVLGTSFNINAYNDETYTKITLVTGSVKVKVHSREWQLKPGQQAGISDTIVNIQAHTDIEQILAWKNGLFNFNGADLPTVMRQLERWYGIQVKYEGPVPGIIFKGEMYKNVNLSDVIEMLKAMGVKFTLQDSTLTVKG</sequence>
<dbReference type="EMBL" id="JACVFC010000001">
    <property type="protein sequence ID" value="MBC9930596.1"/>
    <property type="molecule type" value="Genomic_DNA"/>
</dbReference>
<evidence type="ECO:0000313" key="3">
    <source>
        <dbReference type="EMBL" id="MBC9930596.1"/>
    </source>
</evidence>
<dbReference type="PANTHER" id="PTHR30273">
    <property type="entry name" value="PERIPLASMIC SIGNAL SENSOR AND SIGMA FACTOR ACTIVATOR FECR-RELATED"/>
    <property type="match status" value="1"/>
</dbReference>
<reference evidence="3 4" key="1">
    <citation type="submission" date="2020-09" db="EMBL/GenBank/DDBJ databases">
        <title>Genome sequences of type strains of Chitinophaga qingshengii and Chitinophaga varians.</title>
        <authorList>
            <person name="Kittiwongwattana C."/>
        </authorList>
    </citation>
    <scope>NUCLEOTIDE SEQUENCE [LARGE SCALE GENOMIC DNA]</scope>
    <source>
        <strain evidence="3 4">JCM 30026</strain>
    </source>
</reference>
<gene>
    <name evidence="3" type="ORF">ICL07_09450</name>
</gene>
<name>A0ABR7TM66_9BACT</name>
<dbReference type="Gene3D" id="2.60.120.1440">
    <property type="match status" value="1"/>
</dbReference>